<evidence type="ECO:0000256" key="1">
    <source>
        <dbReference type="ARBA" id="ARBA00010537"/>
    </source>
</evidence>
<gene>
    <name evidence="10" type="ORF">QCA50_012973</name>
</gene>
<feature type="domain" description="Large ribosomal subunit protein uL11 C-terminal" evidence="8">
    <location>
        <begin position="709"/>
        <end position="779"/>
    </location>
</feature>
<dbReference type="CDD" id="cd00349">
    <property type="entry name" value="Ribosomal_L11"/>
    <property type="match status" value="1"/>
</dbReference>
<dbReference type="NCBIfam" id="TIGR01632">
    <property type="entry name" value="L11_bact"/>
    <property type="match status" value="1"/>
</dbReference>
<evidence type="ECO:0000256" key="3">
    <source>
        <dbReference type="ARBA" id="ARBA00023274"/>
    </source>
</evidence>
<feature type="region of interest" description="Disordered" evidence="6">
    <location>
        <begin position="30"/>
        <end position="49"/>
    </location>
</feature>
<keyword evidence="3 5" id="KW-0687">Ribonucleoprotein</keyword>
<evidence type="ECO:0000256" key="2">
    <source>
        <dbReference type="ARBA" id="ARBA00022980"/>
    </source>
</evidence>
<keyword evidence="2 5" id="KW-0689">Ribosomal protein</keyword>
<accession>A0AAW0G387</accession>
<name>A0AAW0G387_9APHY</name>
<dbReference type="Gene3D" id="1.10.10.250">
    <property type="entry name" value="Ribosomal protein L11, C-terminal domain"/>
    <property type="match status" value="1"/>
</dbReference>
<dbReference type="GO" id="GO:0005762">
    <property type="term" value="C:mitochondrial large ribosomal subunit"/>
    <property type="evidence" value="ECO:0007669"/>
    <property type="project" value="TreeGrafter"/>
</dbReference>
<dbReference type="GO" id="GO:0070180">
    <property type="term" value="F:large ribosomal subunit rRNA binding"/>
    <property type="evidence" value="ECO:0007669"/>
    <property type="project" value="TreeGrafter"/>
</dbReference>
<evidence type="ECO:0000256" key="5">
    <source>
        <dbReference type="RuleBase" id="RU003978"/>
    </source>
</evidence>
<dbReference type="SUPFAM" id="SSF46906">
    <property type="entry name" value="Ribosomal protein L11, C-terminal domain"/>
    <property type="match status" value="1"/>
</dbReference>
<keyword evidence="7" id="KW-0472">Membrane</keyword>
<dbReference type="InterPro" id="IPR000911">
    <property type="entry name" value="Ribosomal_uL11"/>
</dbReference>
<keyword evidence="7" id="KW-1133">Transmembrane helix</keyword>
<comment type="caution">
    <text evidence="10">The sequence shown here is derived from an EMBL/GenBank/DDBJ whole genome shotgun (WGS) entry which is preliminary data.</text>
</comment>
<dbReference type="PANTHER" id="PTHR11661">
    <property type="entry name" value="60S RIBOSOMAL PROTEIN L12"/>
    <property type="match status" value="1"/>
</dbReference>
<evidence type="ECO:0000259" key="9">
    <source>
        <dbReference type="Pfam" id="PF03946"/>
    </source>
</evidence>
<dbReference type="InterPro" id="IPR036796">
    <property type="entry name" value="Ribosomal_uL11_N_sf"/>
</dbReference>
<evidence type="ECO:0000259" key="8">
    <source>
        <dbReference type="Pfam" id="PF00298"/>
    </source>
</evidence>
<evidence type="ECO:0000256" key="7">
    <source>
        <dbReference type="SAM" id="Phobius"/>
    </source>
</evidence>
<organism evidence="10 11">
    <name type="scientific">Cerrena zonata</name>
    <dbReference type="NCBI Taxonomy" id="2478898"/>
    <lineage>
        <taxon>Eukaryota</taxon>
        <taxon>Fungi</taxon>
        <taxon>Dikarya</taxon>
        <taxon>Basidiomycota</taxon>
        <taxon>Agaricomycotina</taxon>
        <taxon>Agaricomycetes</taxon>
        <taxon>Polyporales</taxon>
        <taxon>Cerrenaceae</taxon>
        <taxon>Cerrena</taxon>
    </lineage>
</organism>
<dbReference type="PANTHER" id="PTHR11661:SF1">
    <property type="entry name" value="LARGE RIBOSOMAL SUBUNIT PROTEIN UL11M"/>
    <property type="match status" value="1"/>
</dbReference>
<dbReference type="FunFam" id="1.10.10.250:FF:000003">
    <property type="entry name" value="Mitochondrial ribosomal protein L11"/>
    <property type="match status" value="1"/>
</dbReference>
<proteinExistence type="inferred from homology"/>
<dbReference type="AlphaFoldDB" id="A0AAW0G387"/>
<evidence type="ECO:0000313" key="11">
    <source>
        <dbReference type="Proteomes" id="UP001385951"/>
    </source>
</evidence>
<dbReference type="Pfam" id="PF00298">
    <property type="entry name" value="Ribosomal_L11"/>
    <property type="match status" value="1"/>
</dbReference>
<feature type="domain" description="Large ribosomal subunit protein uL11 N-terminal" evidence="9">
    <location>
        <begin position="646"/>
        <end position="704"/>
    </location>
</feature>
<feature type="compositionally biased region" description="Polar residues" evidence="6">
    <location>
        <begin position="355"/>
        <end position="370"/>
    </location>
</feature>
<dbReference type="GO" id="GO:0003735">
    <property type="term" value="F:structural constituent of ribosome"/>
    <property type="evidence" value="ECO:0007669"/>
    <property type="project" value="InterPro"/>
</dbReference>
<dbReference type="InterPro" id="IPR036769">
    <property type="entry name" value="Ribosomal_uL11_C_sf"/>
</dbReference>
<feature type="compositionally biased region" description="Low complexity" evidence="6">
    <location>
        <begin position="324"/>
        <end position="353"/>
    </location>
</feature>
<dbReference type="GO" id="GO:0006412">
    <property type="term" value="P:translation"/>
    <property type="evidence" value="ECO:0007669"/>
    <property type="project" value="InterPro"/>
</dbReference>
<evidence type="ECO:0000256" key="4">
    <source>
        <dbReference type="ARBA" id="ARBA00040104"/>
    </source>
</evidence>
<feature type="region of interest" description="Disordered" evidence="6">
    <location>
        <begin position="434"/>
        <end position="453"/>
    </location>
</feature>
<evidence type="ECO:0000256" key="6">
    <source>
        <dbReference type="SAM" id="MobiDB-lite"/>
    </source>
</evidence>
<dbReference type="Proteomes" id="UP001385951">
    <property type="component" value="Unassembled WGS sequence"/>
</dbReference>
<dbReference type="SMART" id="SM00649">
    <property type="entry name" value="RL11"/>
    <property type="match status" value="1"/>
</dbReference>
<feature type="compositionally biased region" description="Low complexity" evidence="6">
    <location>
        <begin position="76"/>
        <end position="316"/>
    </location>
</feature>
<dbReference type="InterPro" id="IPR020783">
    <property type="entry name" value="Ribosomal_uL11_C"/>
</dbReference>
<dbReference type="HAMAP" id="MF_00736">
    <property type="entry name" value="Ribosomal_uL11"/>
    <property type="match status" value="1"/>
</dbReference>
<feature type="compositionally biased region" description="Low complexity" evidence="6">
    <location>
        <begin position="438"/>
        <end position="451"/>
    </location>
</feature>
<feature type="region of interest" description="Disordered" evidence="6">
    <location>
        <begin position="1"/>
        <end position="20"/>
    </location>
</feature>
<sequence>MAYSVSASSSPSTTSTGIASSTQDFVSASLTSLDTQPSSTTDSSSNSLISPRASYTSLLSLASPTGSSSNHKRNSSDGSITSSDPTPTSSTSFASASEDEIPSSSTSSLAQPSSDSSSDSSSQSSSDSSSNTSSEVSTSETSIGPSSTETSSSAASSETSSESSSSATSSSEASSETSSDTPSSTTSSSQASSSQSSSESSSESSETSESSSSSSGPSSTSASDSLSSEQNQLSSSETSESSISSDYSSSVGSTTTESTSLSAALSSSSSSRSRSNIPSSTSDSSSSTSHSSSHSSSASSSTHSSKSSSSSSSNLSSRHRHSSSHSSSSPSSSSAYASITSDSSSTSHTAARTAPITSGSVSEYTTLSSSPDTTITSLIAVPTSVASSSSDNQTTAQKNSKLIGGLVGSVGGTIVIGTLVVFFLFLKKRKRGSLTNQSPDFNNESGSSSSEFKSDLKNGFKKLFGSKNTPAMIGGAARADDLERQINDRAGVNTAGAGVGASGPFSSSEEDGFQYRGITNSNNLDSVFRLPGNSTGQNSGATSGNVSTKGGLTNSTRFSSNGGLSTMHEDYYDSSPFDQGNNTGYGSTGATRAAGVGAGTAGAAYGHSRGDSEDSVDAGFNPSDYDIDEDDEFLPMSAAAKRNLLVKLVVGAGQAAPAPPVGPALGSKGVKAIDFCKEFNARTANFQPGTPIPVLLTVKGDRSFTFEMKSPPTSWLVLKAAGAKQGADKPGHESVGEISLKHVYEIAKIKKTDDRHKDVDMQAICGAIISTAEAVGVKVVH</sequence>
<keyword evidence="11" id="KW-1185">Reference proteome</keyword>
<dbReference type="InterPro" id="IPR020784">
    <property type="entry name" value="Ribosomal_uL11_N"/>
</dbReference>
<protein>
    <recommendedName>
        <fullName evidence="4">Large ribosomal subunit protein uL11m</fullName>
    </recommendedName>
</protein>
<dbReference type="Pfam" id="PF03946">
    <property type="entry name" value="Ribosomal_L11_N"/>
    <property type="match status" value="1"/>
</dbReference>
<keyword evidence="7" id="KW-0812">Transmembrane</keyword>
<feature type="region of interest" description="Disordered" evidence="6">
    <location>
        <begin position="60"/>
        <end position="370"/>
    </location>
</feature>
<feature type="compositionally biased region" description="Polar residues" evidence="6">
    <location>
        <begin position="60"/>
        <end position="69"/>
    </location>
</feature>
<feature type="region of interest" description="Disordered" evidence="6">
    <location>
        <begin position="534"/>
        <end position="562"/>
    </location>
</feature>
<dbReference type="SUPFAM" id="SSF54747">
    <property type="entry name" value="Ribosomal L11/L12e N-terminal domain"/>
    <property type="match status" value="1"/>
</dbReference>
<dbReference type="Gene3D" id="3.30.1550.10">
    <property type="entry name" value="Ribosomal protein L11/L12, N-terminal domain"/>
    <property type="match status" value="1"/>
</dbReference>
<reference evidence="10 11" key="1">
    <citation type="submission" date="2022-09" db="EMBL/GenBank/DDBJ databases">
        <authorList>
            <person name="Palmer J.M."/>
        </authorList>
    </citation>
    <scope>NUCLEOTIDE SEQUENCE [LARGE SCALE GENOMIC DNA]</scope>
    <source>
        <strain evidence="10 11">DSM 7382</strain>
    </source>
</reference>
<dbReference type="EMBL" id="JASBNA010000028">
    <property type="protein sequence ID" value="KAK7683997.1"/>
    <property type="molecule type" value="Genomic_DNA"/>
</dbReference>
<evidence type="ECO:0000313" key="10">
    <source>
        <dbReference type="EMBL" id="KAK7683997.1"/>
    </source>
</evidence>
<dbReference type="InterPro" id="IPR006519">
    <property type="entry name" value="Ribosomal_uL11_bac-typ"/>
</dbReference>
<feature type="transmembrane region" description="Helical" evidence="7">
    <location>
        <begin position="402"/>
        <end position="426"/>
    </location>
</feature>
<comment type="similarity">
    <text evidence="1 5">Belongs to the universal ribosomal protein uL11 family.</text>
</comment>